<dbReference type="CDD" id="cd18787">
    <property type="entry name" value="SF2_C_DEAD"/>
    <property type="match status" value="1"/>
</dbReference>
<evidence type="ECO:0000256" key="12">
    <source>
        <dbReference type="ARBA" id="ARBA00023187"/>
    </source>
</evidence>
<accession>V8NKD2</accession>
<evidence type="ECO:0000256" key="8">
    <source>
        <dbReference type="ARBA" id="ARBA00022801"/>
    </source>
</evidence>
<dbReference type="GO" id="GO:0005524">
    <property type="term" value="F:ATP binding"/>
    <property type="evidence" value="ECO:0007669"/>
    <property type="project" value="UniProtKB-KW"/>
</dbReference>
<dbReference type="GO" id="GO:0006397">
    <property type="term" value="P:mRNA processing"/>
    <property type="evidence" value="ECO:0007669"/>
    <property type="project" value="UniProtKB-KW"/>
</dbReference>
<sequence length="731" mass="82503">MLDGSQSKMDAPDPVPSMAESWLRTRDVLLQEGPEDFGSLLLSAPVLEGLKAAGFLRPSPVQLKAIPLGRCGLVLAPTREIAVQIHAVITTIGIKMEGLECHVFIGGTPVNQDKMRLKKCHIAVGSPDLDYLNTSSIRLFILDEADKLLEEGSFQEQVNWIYSSLPANKQMLAVSATYPESLANTLAKYMREPTFVKLNSTDPSLLGLKQYYKVVNSYPLPHKTFEEKAEHLQELFRKIPFNQALVFSNLHSRAQHLADILSSKGFPAECISGSMNQNQRLDAMAKLKQFHCRVLISTDLTSRGIDAEKVNLVVNLDVPLDWETYMHRIGRAGRFGTLGLAVTYCCRGEEENMMMKIAQKCNLQLLSLPETLPPELSEHFEGGHVEVTAVPYPNASPHTCLLPTKRPEGTSQPPTISASTETIVSDNSPVAKPKQVFKQKKLLKNRTEHAKKTMNRNKHDNIPLEKHQMESDCETAVHNNEQVDKESLKNMLPKIPCLSSFKNQDSVCIWSMVDFIEDYEYFIKEGLERDVEIIRTYVNPRNQDKQLDSLDLVGTESSKCVEATIGILAGESDDDSSSCSSESSICSQENQSCIKTSSDMQQRENSILSTDQIHPQQSSPALKQKQETTLVQKKMKGNVKQSKEIKHDQYHSIQPIKTELTEEASQSKSAPFPHNENLSPDEYWRGYYRAWRKHYIEASRLYYQKYQRPLNMLTAYHANAIYLEELLKKDR</sequence>
<dbReference type="GO" id="GO:0003677">
    <property type="term" value="F:DNA binding"/>
    <property type="evidence" value="ECO:0007669"/>
    <property type="project" value="UniProtKB-KW"/>
</dbReference>
<evidence type="ECO:0000256" key="7">
    <source>
        <dbReference type="ARBA" id="ARBA00022741"/>
    </source>
</evidence>
<dbReference type="InterPro" id="IPR011545">
    <property type="entry name" value="DEAD/DEAH_box_helicase_dom"/>
</dbReference>
<organism evidence="25 26">
    <name type="scientific">Ophiophagus hannah</name>
    <name type="common">King cobra</name>
    <name type="synonym">Naja hannah</name>
    <dbReference type="NCBI Taxonomy" id="8665"/>
    <lineage>
        <taxon>Eukaryota</taxon>
        <taxon>Metazoa</taxon>
        <taxon>Chordata</taxon>
        <taxon>Craniata</taxon>
        <taxon>Vertebrata</taxon>
        <taxon>Euteleostomi</taxon>
        <taxon>Lepidosauria</taxon>
        <taxon>Squamata</taxon>
        <taxon>Bifurcata</taxon>
        <taxon>Unidentata</taxon>
        <taxon>Episquamata</taxon>
        <taxon>Toxicofera</taxon>
        <taxon>Serpentes</taxon>
        <taxon>Colubroidea</taxon>
        <taxon>Elapidae</taxon>
        <taxon>Elapinae</taxon>
        <taxon>Ophiophagus</taxon>
    </lineage>
</organism>
<comment type="function">
    <text evidence="16">The SMN complex catalyzes the assembly of small nuclear ribonucleoproteins (snRNPs), the building blocks of the spliceosome, and thereby plays an important role in the splicing of cellular pre-mRNAs. Most spliceosomal snRNPs contain a common set of Sm proteins SNRPB, SNRPD1, SNRPD2, SNRPD3, SNRPE, SNRPF and SNRPG that assemble in a heptameric protein ring on the Sm site of the small nuclear RNA to form the core snRNP (Sm core). In the cytosol, the Sm proteins SNRPD1, SNRPD2, SNRPE, SNRPF and SNRPG are trapped in an inactive 6S pICln-Sm complex by the chaperone CLNS1A that controls the assembly of the core snRNP. To assemble core snRNPs, the SMN complex accepts the trapped 5Sm proteins from CLNS1A forming an intermediate. Binding of snRNA inside 5Sm triggers eviction of the SMN complex, thereby allowing binding of SNRPD3 and SNRPB to complete assembly of the core snRNP. May also play a role in the metabolism of small nucleolar ribonucleoprotein (snoRNPs).</text>
</comment>
<reference evidence="25 26" key="1">
    <citation type="journal article" date="2013" name="Proc. Natl. Acad. Sci. U.S.A.">
        <title>The king cobra genome reveals dynamic gene evolution and adaptation in the snake venom system.</title>
        <authorList>
            <person name="Vonk F.J."/>
            <person name="Casewell N.R."/>
            <person name="Henkel C.V."/>
            <person name="Heimberg A.M."/>
            <person name="Jansen H.J."/>
            <person name="McCleary R.J."/>
            <person name="Kerkkamp H.M."/>
            <person name="Vos R.A."/>
            <person name="Guerreiro I."/>
            <person name="Calvete J.J."/>
            <person name="Wuster W."/>
            <person name="Woods A.E."/>
            <person name="Logan J.M."/>
            <person name="Harrison R.A."/>
            <person name="Castoe T.A."/>
            <person name="de Koning A.P."/>
            <person name="Pollock D.D."/>
            <person name="Yandell M."/>
            <person name="Calderon D."/>
            <person name="Renjifo C."/>
            <person name="Currier R.B."/>
            <person name="Salgado D."/>
            <person name="Pla D."/>
            <person name="Sanz L."/>
            <person name="Hyder A.S."/>
            <person name="Ribeiro J.M."/>
            <person name="Arntzen J.W."/>
            <person name="van den Thillart G.E."/>
            <person name="Boetzer M."/>
            <person name="Pirovano W."/>
            <person name="Dirks R.P."/>
            <person name="Spaink H.P."/>
            <person name="Duboule D."/>
            <person name="McGlinn E."/>
            <person name="Kini R.M."/>
            <person name="Richardson M.K."/>
        </authorList>
    </citation>
    <scope>NUCLEOTIDE SEQUENCE</scope>
    <source>
        <tissue evidence="25">Blood</tissue>
    </source>
</reference>
<keyword evidence="26" id="KW-1185">Reference proteome</keyword>
<evidence type="ECO:0000256" key="14">
    <source>
        <dbReference type="ARBA" id="ARBA00049390"/>
    </source>
</evidence>
<keyword evidence="12" id="KW-0508">mRNA splicing</keyword>
<keyword evidence="5" id="KW-0963">Cytoplasm</keyword>
<dbReference type="InterPro" id="IPR014014">
    <property type="entry name" value="RNA_helicase_DEAD_Q_motif"/>
</dbReference>
<dbReference type="SMART" id="SM00487">
    <property type="entry name" value="DEXDc"/>
    <property type="match status" value="1"/>
</dbReference>
<dbReference type="SMART" id="SM00490">
    <property type="entry name" value="HELICc"/>
    <property type="match status" value="1"/>
</dbReference>
<gene>
    <name evidence="25" type="primary">DDX20</name>
    <name evidence="25" type="ORF">L345_11499</name>
</gene>
<dbReference type="GO" id="GO:0005737">
    <property type="term" value="C:cytoplasm"/>
    <property type="evidence" value="ECO:0007669"/>
    <property type="project" value="UniProtKB-SubCell"/>
</dbReference>
<dbReference type="EC" id="3.6.1.15" evidence="3"/>
<evidence type="ECO:0000313" key="25">
    <source>
        <dbReference type="EMBL" id="ETE62744.1"/>
    </source>
</evidence>
<evidence type="ECO:0000256" key="1">
    <source>
        <dbReference type="ARBA" id="ARBA00004123"/>
    </source>
</evidence>
<evidence type="ECO:0000259" key="22">
    <source>
        <dbReference type="PROSITE" id="PS51192"/>
    </source>
</evidence>
<dbReference type="AlphaFoldDB" id="V8NKD2"/>
<comment type="similarity">
    <text evidence="17">Belongs to the DEAD box helicase family. DDX20 subfamily.</text>
</comment>
<feature type="short sequence motif" description="Q motif" evidence="20">
    <location>
        <begin position="35"/>
        <end position="63"/>
    </location>
</feature>
<evidence type="ECO:0000259" key="23">
    <source>
        <dbReference type="PROSITE" id="PS51194"/>
    </source>
</evidence>
<name>V8NKD2_OPHHA</name>
<proteinExistence type="inferred from homology"/>
<comment type="catalytic activity">
    <reaction evidence="14">
        <text>ATP + H2O = ADP + phosphate + H(+)</text>
        <dbReference type="Rhea" id="RHEA:13065"/>
        <dbReference type="ChEBI" id="CHEBI:15377"/>
        <dbReference type="ChEBI" id="CHEBI:15378"/>
        <dbReference type="ChEBI" id="CHEBI:30616"/>
        <dbReference type="ChEBI" id="CHEBI:43474"/>
        <dbReference type="ChEBI" id="CHEBI:456216"/>
        <dbReference type="EC" id="3.6.4.13"/>
    </reaction>
    <physiologicalReaction direction="left-to-right" evidence="14">
        <dbReference type="Rhea" id="RHEA:13066"/>
    </physiologicalReaction>
</comment>
<dbReference type="EMBL" id="AZIM01003091">
    <property type="protein sequence ID" value="ETE62744.1"/>
    <property type="molecule type" value="Genomic_DNA"/>
</dbReference>
<evidence type="ECO:0000256" key="20">
    <source>
        <dbReference type="PROSITE-ProRule" id="PRU00552"/>
    </source>
</evidence>
<evidence type="ECO:0000256" key="16">
    <source>
        <dbReference type="ARBA" id="ARBA00055865"/>
    </source>
</evidence>
<dbReference type="InterPro" id="IPR014001">
    <property type="entry name" value="Helicase_ATP-bd"/>
</dbReference>
<evidence type="ECO:0000256" key="9">
    <source>
        <dbReference type="ARBA" id="ARBA00022806"/>
    </source>
</evidence>
<evidence type="ECO:0000256" key="6">
    <source>
        <dbReference type="ARBA" id="ARBA00022664"/>
    </source>
</evidence>
<feature type="domain" description="DEAD-box RNA helicase Q" evidence="24">
    <location>
        <begin position="35"/>
        <end position="63"/>
    </location>
</feature>
<evidence type="ECO:0000256" key="13">
    <source>
        <dbReference type="ARBA" id="ARBA00023242"/>
    </source>
</evidence>
<comment type="catalytic activity">
    <reaction evidence="15">
        <text>a ribonucleoside 5'-triphosphate + H2O = a ribonucleoside 5'-diphosphate + phosphate + H(+)</text>
        <dbReference type="Rhea" id="RHEA:23680"/>
        <dbReference type="ChEBI" id="CHEBI:15377"/>
        <dbReference type="ChEBI" id="CHEBI:15378"/>
        <dbReference type="ChEBI" id="CHEBI:43474"/>
        <dbReference type="ChEBI" id="CHEBI:57930"/>
        <dbReference type="ChEBI" id="CHEBI:61557"/>
        <dbReference type="EC" id="3.6.1.15"/>
    </reaction>
    <physiologicalReaction direction="left-to-right" evidence="15">
        <dbReference type="Rhea" id="RHEA:23681"/>
    </physiologicalReaction>
</comment>
<dbReference type="PROSITE" id="PS51192">
    <property type="entry name" value="HELICASE_ATP_BIND_1"/>
    <property type="match status" value="1"/>
</dbReference>
<dbReference type="SUPFAM" id="SSF52540">
    <property type="entry name" value="P-loop containing nucleoside triphosphate hydrolases"/>
    <property type="match status" value="1"/>
</dbReference>
<keyword evidence="6" id="KW-0507">mRNA processing</keyword>
<comment type="caution">
    <text evidence="25">The sequence shown here is derived from an EMBL/GenBank/DDBJ whole genome shotgun (WGS) entry which is preliminary data.</text>
</comment>
<dbReference type="PROSITE" id="PS00039">
    <property type="entry name" value="DEAD_ATP_HELICASE"/>
    <property type="match status" value="1"/>
</dbReference>
<comment type="subcellular location">
    <subcellularLocation>
        <location evidence="2">Cytoplasm</location>
    </subcellularLocation>
    <subcellularLocation>
        <location evidence="1">Nucleus</location>
    </subcellularLocation>
</comment>
<dbReference type="InterPro" id="IPR000629">
    <property type="entry name" value="RNA-helicase_DEAD-box_CS"/>
</dbReference>
<dbReference type="OrthoDB" id="434041at2759"/>
<dbReference type="FunFam" id="3.40.50.300:FF:001021">
    <property type="entry name" value="Probable ATP-dependent RNA helicase DDX20"/>
    <property type="match status" value="1"/>
</dbReference>
<keyword evidence="13" id="KW-0539">Nucleus</keyword>
<keyword evidence="9 21" id="KW-0347">Helicase</keyword>
<evidence type="ECO:0000256" key="15">
    <source>
        <dbReference type="ARBA" id="ARBA00051318"/>
    </source>
</evidence>
<evidence type="ECO:0000256" key="18">
    <source>
        <dbReference type="ARBA" id="ARBA00072900"/>
    </source>
</evidence>
<keyword evidence="8 21" id="KW-0378">Hydrolase</keyword>
<keyword evidence="11" id="KW-0238">DNA-binding</keyword>
<dbReference type="EC" id="3.6.4.13" evidence="4"/>
<dbReference type="GO" id="GO:0008380">
    <property type="term" value="P:RNA splicing"/>
    <property type="evidence" value="ECO:0007669"/>
    <property type="project" value="UniProtKB-KW"/>
</dbReference>
<evidence type="ECO:0000256" key="4">
    <source>
        <dbReference type="ARBA" id="ARBA00012552"/>
    </source>
</evidence>
<dbReference type="PANTHER" id="PTHR47958">
    <property type="entry name" value="ATP-DEPENDENT RNA HELICASE DBP3"/>
    <property type="match status" value="1"/>
</dbReference>
<dbReference type="InterPro" id="IPR027417">
    <property type="entry name" value="P-loop_NTPase"/>
</dbReference>
<evidence type="ECO:0000256" key="17">
    <source>
        <dbReference type="ARBA" id="ARBA00060770"/>
    </source>
</evidence>
<keyword evidence="7 21" id="KW-0547">Nucleotide-binding</keyword>
<evidence type="ECO:0000256" key="10">
    <source>
        <dbReference type="ARBA" id="ARBA00022840"/>
    </source>
</evidence>
<feature type="non-terminal residue" evidence="25">
    <location>
        <position position="1"/>
    </location>
</feature>
<evidence type="ECO:0000256" key="3">
    <source>
        <dbReference type="ARBA" id="ARBA00012445"/>
    </source>
</evidence>
<evidence type="ECO:0000256" key="19">
    <source>
        <dbReference type="ARBA" id="ARBA00075456"/>
    </source>
</evidence>
<feature type="domain" description="Helicase ATP-binding" evidence="22">
    <location>
        <begin position="19"/>
        <end position="196"/>
    </location>
</feature>
<dbReference type="GO" id="GO:0003724">
    <property type="term" value="F:RNA helicase activity"/>
    <property type="evidence" value="ECO:0007669"/>
    <property type="project" value="UniProtKB-EC"/>
</dbReference>
<feature type="domain" description="Helicase C-terminal" evidence="23">
    <location>
        <begin position="231"/>
        <end position="380"/>
    </location>
</feature>
<dbReference type="GO" id="GO:0005634">
    <property type="term" value="C:nucleus"/>
    <property type="evidence" value="ECO:0007669"/>
    <property type="project" value="UniProtKB-SubCell"/>
</dbReference>
<dbReference type="Gene3D" id="3.40.50.300">
    <property type="entry name" value="P-loop containing nucleotide triphosphate hydrolases"/>
    <property type="match status" value="2"/>
</dbReference>
<evidence type="ECO:0000256" key="21">
    <source>
        <dbReference type="RuleBase" id="RU000492"/>
    </source>
</evidence>
<evidence type="ECO:0000313" key="26">
    <source>
        <dbReference type="Proteomes" id="UP000018936"/>
    </source>
</evidence>
<dbReference type="Pfam" id="PF00271">
    <property type="entry name" value="Helicase_C"/>
    <property type="match status" value="1"/>
</dbReference>
<keyword evidence="10 21" id="KW-0067">ATP-binding</keyword>
<evidence type="ECO:0000256" key="2">
    <source>
        <dbReference type="ARBA" id="ARBA00004496"/>
    </source>
</evidence>
<evidence type="ECO:0000256" key="11">
    <source>
        <dbReference type="ARBA" id="ARBA00023125"/>
    </source>
</evidence>
<dbReference type="Proteomes" id="UP000018936">
    <property type="component" value="Unassembled WGS sequence"/>
</dbReference>
<dbReference type="PROSITE" id="PS51195">
    <property type="entry name" value="Q_MOTIF"/>
    <property type="match status" value="1"/>
</dbReference>
<evidence type="ECO:0000259" key="24">
    <source>
        <dbReference type="PROSITE" id="PS51195"/>
    </source>
</evidence>
<dbReference type="InterPro" id="IPR001650">
    <property type="entry name" value="Helicase_C-like"/>
</dbReference>
<evidence type="ECO:0000256" key="5">
    <source>
        <dbReference type="ARBA" id="ARBA00022490"/>
    </source>
</evidence>
<dbReference type="Pfam" id="PF00270">
    <property type="entry name" value="DEAD"/>
    <property type="match status" value="1"/>
</dbReference>
<dbReference type="PROSITE" id="PS51194">
    <property type="entry name" value="HELICASE_CTER"/>
    <property type="match status" value="1"/>
</dbReference>
<dbReference type="GO" id="GO:0017111">
    <property type="term" value="F:ribonucleoside triphosphate phosphatase activity"/>
    <property type="evidence" value="ECO:0007669"/>
    <property type="project" value="UniProtKB-EC"/>
</dbReference>
<protein>
    <recommendedName>
        <fullName evidence="18">Probable ATP-dependent RNA helicase DDX20</fullName>
        <ecNumber evidence="3">3.6.1.15</ecNumber>
        <ecNumber evidence="4">3.6.4.13</ecNumber>
    </recommendedName>
    <alternativeName>
        <fullName evidence="19">DEAD box protein 20</fullName>
    </alternativeName>
</protein>